<dbReference type="EMBL" id="MPUK01000001">
    <property type="protein sequence ID" value="ONH69366.1"/>
    <property type="molecule type" value="Genomic_DNA"/>
</dbReference>
<reference evidence="12" key="1">
    <citation type="journal article" date="2017" name="Genome Announc.">
        <title>Genome sequences of Cyberlindnera fabianii 65, Pichia kudriavzevii 129, and Saccharomyces cerevisiae 131 isolated from fermented masau fruits in Zimbabwe.</title>
        <authorList>
            <person name="van Rijswijck I.M.H."/>
            <person name="Derks M.F.L."/>
            <person name="Abee T."/>
            <person name="de Ridder D."/>
            <person name="Smid E.J."/>
        </authorList>
    </citation>
    <scope>NUCLEOTIDE SEQUENCE [LARGE SCALE GENOMIC DNA]</scope>
    <source>
        <strain evidence="12">65</strain>
    </source>
</reference>
<evidence type="ECO:0000256" key="2">
    <source>
        <dbReference type="ARBA" id="ARBA00022692"/>
    </source>
</evidence>
<dbReference type="GO" id="GO:0006896">
    <property type="term" value="P:Golgi to vacuole transport"/>
    <property type="evidence" value="ECO:0007669"/>
    <property type="project" value="TreeGrafter"/>
</dbReference>
<organism evidence="11 12">
    <name type="scientific">Cyberlindnera fabianii</name>
    <name type="common">Yeast</name>
    <name type="synonym">Hansenula fabianii</name>
    <dbReference type="NCBI Taxonomy" id="36022"/>
    <lineage>
        <taxon>Eukaryota</taxon>
        <taxon>Fungi</taxon>
        <taxon>Dikarya</taxon>
        <taxon>Ascomycota</taxon>
        <taxon>Saccharomycotina</taxon>
        <taxon>Saccharomycetes</taxon>
        <taxon>Phaffomycetales</taxon>
        <taxon>Phaffomycetaceae</taxon>
        <taxon>Cyberlindnera</taxon>
    </lineage>
</organism>
<evidence type="ECO:0000256" key="8">
    <source>
        <dbReference type="SAM" id="Phobius"/>
    </source>
</evidence>
<evidence type="ECO:0000256" key="3">
    <source>
        <dbReference type="ARBA" id="ARBA00022737"/>
    </source>
</evidence>
<feature type="signal peptide" evidence="9">
    <location>
        <begin position="1"/>
        <end position="21"/>
    </location>
</feature>
<dbReference type="Gene3D" id="2.130.10.10">
    <property type="entry name" value="YVTN repeat-like/Quinoprotein amine dehydrogenase"/>
    <property type="match status" value="2"/>
</dbReference>
<feature type="domain" description="VPS10" evidence="10">
    <location>
        <begin position="700"/>
        <end position="1332"/>
    </location>
</feature>
<dbReference type="GO" id="GO:0005794">
    <property type="term" value="C:Golgi apparatus"/>
    <property type="evidence" value="ECO:0007669"/>
    <property type="project" value="TreeGrafter"/>
</dbReference>
<dbReference type="GO" id="GO:0006895">
    <property type="term" value="P:Golgi to endosome transport"/>
    <property type="evidence" value="ECO:0007669"/>
    <property type="project" value="TreeGrafter"/>
</dbReference>
<protein>
    <submittedName>
        <fullName evidence="11">Vacuolar protein sorting/targeting protein 10</fullName>
    </submittedName>
</protein>
<dbReference type="InterPro" id="IPR006581">
    <property type="entry name" value="VPS10"/>
</dbReference>
<accession>A0A1V2LDA4</accession>
<dbReference type="Gene3D" id="3.30.60.270">
    <property type="match status" value="2"/>
</dbReference>
<evidence type="ECO:0000256" key="1">
    <source>
        <dbReference type="ARBA" id="ARBA00004370"/>
    </source>
</evidence>
<comment type="subcellular location">
    <subcellularLocation>
        <location evidence="1">Membrane</location>
    </subcellularLocation>
</comment>
<dbReference type="GO" id="GO:0005829">
    <property type="term" value="C:cytosol"/>
    <property type="evidence" value="ECO:0007669"/>
    <property type="project" value="GOC"/>
</dbReference>
<evidence type="ECO:0000256" key="4">
    <source>
        <dbReference type="ARBA" id="ARBA00022989"/>
    </source>
</evidence>
<dbReference type="STRING" id="36022.A0A1V2LDA4"/>
<dbReference type="Proteomes" id="UP000189513">
    <property type="component" value="Unassembled WGS sequence"/>
</dbReference>
<dbReference type="FunFam" id="3.30.60.270:FF:000005">
    <property type="entry name" value="Sortilin"/>
    <property type="match status" value="1"/>
</dbReference>
<proteinExistence type="predicted"/>
<evidence type="ECO:0000313" key="12">
    <source>
        <dbReference type="Proteomes" id="UP000189513"/>
    </source>
</evidence>
<feature type="region of interest" description="Disordered" evidence="7">
    <location>
        <begin position="1478"/>
        <end position="1502"/>
    </location>
</feature>
<name>A0A1V2LDA4_CYBFA</name>
<keyword evidence="4 8" id="KW-1133">Transmembrane helix</keyword>
<evidence type="ECO:0000256" key="9">
    <source>
        <dbReference type="SAM" id="SignalP"/>
    </source>
</evidence>
<dbReference type="PANTHER" id="PTHR12106:SF27">
    <property type="entry name" value="SORTILIN-RELATED RECEPTOR"/>
    <property type="match status" value="1"/>
</dbReference>
<dbReference type="OMA" id="ECDYNYY"/>
<dbReference type="Pfam" id="PF15901">
    <property type="entry name" value="Sortilin_C"/>
    <property type="match status" value="2"/>
</dbReference>
<dbReference type="SMART" id="SM00602">
    <property type="entry name" value="VPS10"/>
    <property type="match status" value="2"/>
</dbReference>
<dbReference type="CDD" id="cd15482">
    <property type="entry name" value="Sialidase_non-viral"/>
    <property type="match status" value="1"/>
</dbReference>
<evidence type="ECO:0000256" key="7">
    <source>
        <dbReference type="SAM" id="MobiDB-lite"/>
    </source>
</evidence>
<feature type="domain" description="VPS10" evidence="10">
    <location>
        <begin position="44"/>
        <end position="668"/>
    </location>
</feature>
<comment type="caution">
    <text evidence="11">The sequence shown here is derived from an EMBL/GenBank/DDBJ whole genome shotgun (WGS) entry which is preliminary data.</text>
</comment>
<sequence>MRSPTSACLILLWCLSVAVSAFSPEVHRTEFNKLSKSLLYFDDAPVVFDLNDGNLLISEDSGKNWEKSLDNIDRIHIDTVKKERAFAFTTGSTHYVTNNRGKSWKEFNVPIDKDLTYEVNVNYANPDQILLALLTCDEDTGKCNSDIYYTTDGFNTDPKIMMEKTVKCLFAKSTPVFETHDDSRIICLKTELDKFGYLQRSRLLTSTDFFKTTPDIINDNTDDLANGYVYDLQVIQTFVVAVVQSDRYDTDSGPVMLYVSKDGRNFNKAILSEKLIAHGFEFLESTKHSLHISVWGYANSMGLSSVLASDTDGLHYRNLLSNVETDAVGFINMDKVENVEGVWIAAVANGFDQTSLEPLVRSKITFDDGRTWSFMRTEDCPGDVACSLNLLSIEERRGDGQSASGPTPGLLLGVGNTGVRLNNDVTKMHTYFSRDGGYSWKKVLDEPTIFSFGDFGNVIVAAPYSKKGDTRQLLTKKLYYSLDQAETWETIELEEELFPFMLTTAIDGSMTQFLFGGLVGDSLSVQNQILYSLDFSRAFDKSCADDDFERWFGRSHGEGDGACLFGHKDIYQRRKADAKCFINKAWVDLKLEEVPCECTIADYECNSGLYMNSKGECVPDRAYFARLCSSSPATSYEYLDRKKIPGNMCTGGDVQINEFIYDCTQDAAKTRDILTSEFSIPGKITRYLFLEQSEYHKSDETVLVLNNLNQLFISHDGGEKFHQFATDEEIIDVYLNPYFTDVAYLVTANKKLYVSADRAATFVMSQAPSEVNHFGFPALQFTNSSAEISVFFGQEGCEDAWSKDCRPVAYLSEDFGLHWQLLLRDAVKCDYAGARSIQSDANPETIICQVHKDQKYSLVSSSDKFATSQTEFENIVGFATTGHFTVIAAREGDSLKAYVTGDGKEFAAAEFPKNFVVNHQQAYTVLGAESGAIFFHVTTNDRAGSEFGAILKSNANGTSYVLSQSQVNRDERGFVDYEKVEGLEGIAIINTVSNHQEARQGAMKQLQSKITFNDGSDWDLIQPPSTDSDGNVYPCFGKSLKECSLHLHGYTERKDVRDTFSSGSATGLLLARGNVGDKLGPLRDAATFLTSDGGSTWKEVKKGSYQWEFGDRGSIIALVNDEENTNTLTYSLDEGNTWQDYKFTNDTVKIADIVTVPSDTSKKFLLITRSEASRGDESRTFTINFEKVFSRQCVLDLEYPDSDDFEYWSPKHPFESSNCLFGHEAKYLRKLPNRIDCFIGSAPLSAGFKIERDCPCTRRDFECDYNYAKAEDGTCKLVNGLQPEDRSEICRIDKNAVEYFEPTGYRKIPMSTCKGGQEFDKWNPVPCPGKEDEFQERHGGKLKGLGLAMVIVIPILVFIGATWFVYIKGIRRNGGFARFGEIRLGEEDDLIENNVTDKVVNHIVRGGITVIAAVIATYKVIRMMDSAVIERVKGIFRRGNRYTARGDGFRAVGEADYRDEDDILDDVLNDEDYEIDDETDLLPEADAGDDRLNNADNAEEEV</sequence>
<dbReference type="InterPro" id="IPR031777">
    <property type="entry name" value="Sortilin_C"/>
</dbReference>
<evidence type="ECO:0000259" key="10">
    <source>
        <dbReference type="SMART" id="SM00602"/>
    </source>
</evidence>
<gene>
    <name evidence="11" type="ORF">BON22_0555</name>
</gene>
<keyword evidence="12" id="KW-1185">Reference proteome</keyword>
<dbReference type="InterPro" id="IPR031778">
    <property type="entry name" value="Sortilin_N"/>
</dbReference>
<dbReference type="VEuPathDB" id="FungiDB:BON22_0555"/>
<dbReference type="InterPro" id="IPR050310">
    <property type="entry name" value="VPS10-sortilin"/>
</dbReference>
<feature type="chain" id="PRO_5012369532" evidence="9">
    <location>
        <begin position="22"/>
        <end position="1502"/>
    </location>
</feature>
<dbReference type="SUPFAM" id="SSF110296">
    <property type="entry name" value="Oligoxyloglucan reducing end-specific cellobiohydrolase"/>
    <property type="match status" value="2"/>
</dbReference>
<dbReference type="GO" id="GO:0006623">
    <property type="term" value="P:protein targeting to vacuole"/>
    <property type="evidence" value="ECO:0007669"/>
    <property type="project" value="TreeGrafter"/>
</dbReference>
<keyword evidence="5 8" id="KW-0472">Membrane</keyword>
<evidence type="ECO:0000256" key="6">
    <source>
        <dbReference type="ARBA" id="ARBA00023180"/>
    </source>
</evidence>
<keyword evidence="9" id="KW-0732">Signal</keyword>
<dbReference type="PANTHER" id="PTHR12106">
    <property type="entry name" value="SORTILIN RELATED"/>
    <property type="match status" value="1"/>
</dbReference>
<keyword evidence="6" id="KW-0325">Glycoprotein</keyword>
<dbReference type="Pfam" id="PF15902">
    <property type="entry name" value="Sortilin-Vps10"/>
    <property type="match status" value="2"/>
</dbReference>
<evidence type="ECO:0000256" key="5">
    <source>
        <dbReference type="ARBA" id="ARBA00023136"/>
    </source>
</evidence>
<dbReference type="Gene3D" id="2.10.70.80">
    <property type="match status" value="2"/>
</dbReference>
<feature type="transmembrane region" description="Helical" evidence="8">
    <location>
        <begin position="1345"/>
        <end position="1366"/>
    </location>
</feature>
<dbReference type="InterPro" id="IPR015943">
    <property type="entry name" value="WD40/YVTN_repeat-like_dom_sf"/>
</dbReference>
<dbReference type="GO" id="GO:0016020">
    <property type="term" value="C:membrane"/>
    <property type="evidence" value="ECO:0007669"/>
    <property type="project" value="UniProtKB-SubCell"/>
</dbReference>
<feature type="compositionally biased region" description="Acidic residues" evidence="7">
    <location>
        <begin position="1478"/>
        <end position="1487"/>
    </location>
</feature>
<keyword evidence="3" id="KW-0677">Repeat</keyword>
<keyword evidence="2 8" id="KW-0812">Transmembrane</keyword>
<evidence type="ECO:0000313" key="11">
    <source>
        <dbReference type="EMBL" id="ONH69366.1"/>
    </source>
</evidence>